<organism evidence="4 5">
    <name type="scientific">Aspergillus tamarii</name>
    <dbReference type="NCBI Taxonomy" id="41984"/>
    <lineage>
        <taxon>Eukaryota</taxon>
        <taxon>Fungi</taxon>
        <taxon>Dikarya</taxon>
        <taxon>Ascomycota</taxon>
        <taxon>Pezizomycotina</taxon>
        <taxon>Eurotiomycetes</taxon>
        <taxon>Eurotiomycetidae</taxon>
        <taxon>Eurotiales</taxon>
        <taxon>Aspergillaceae</taxon>
        <taxon>Aspergillus</taxon>
        <taxon>Aspergillus subgen. Circumdati</taxon>
    </lineage>
</organism>
<dbReference type="Proteomes" id="UP000326950">
    <property type="component" value="Unassembled WGS sequence"/>
</dbReference>
<dbReference type="Pfam" id="PF20163">
    <property type="entry name" value="DUF6536"/>
    <property type="match status" value="1"/>
</dbReference>
<feature type="domain" description="DUF6536" evidence="3">
    <location>
        <begin position="79"/>
        <end position="235"/>
    </location>
</feature>
<dbReference type="PANTHER" id="PTHR35395:SF1">
    <property type="entry name" value="DUF6536 DOMAIN-CONTAINING PROTEIN"/>
    <property type="match status" value="1"/>
</dbReference>
<sequence length="742" mass="81021">MPSGKKIDVWGLWAWARSLASTPRYHGTTGDDPDKEGQAIASASKATTRETEDAATRSISNNSANAVDDNSSQTRRPTWIKGVYLCANATVGLLLLNTVLISVAGGLASKYTGSGGSSNSKVVYEGSCVITSRWNTAFHFIINVISTCILAASNYCMQTLVAPTRDEIDLFHAKRRWLDIGGSSFRNLFAIPFSRLGLWLILLITATPFHLLYNSVIFESLSYNEYWSFVAPSDFDAQNVRNLTTPALANCFRADVSSGSNNINSGKSMDWDEIVQIIMSERSEKISPKECFEYSDTKSYYPSGYKGLIYLASDLAMKDGGDIAVLRSNGVSRTQSIYTSPFTNPNPSTTIANECAGPIRGATTHRLSGCLAFEGKKNCQLLLNPPIAVIISLATLMKVVAMFLAAHLQRTRAPPLLTTGDAVASFLERPDDTTKGMCWASRLCIDKGQPPSREYRHLSPRRQWRKASSPLYWAGTSIIFVIGIGMGIGISAVRLPTAVGNPQGLWNWESNVKSTANFLAYGKVSEMEGVVMANSAQLIVTAGYYFYNSVLTSMLASAEYSSYGTDRKALRVTWPAKGSQQRSTYWLSVPYKYGIPVIILFMANHWFVSQGFYYVLMIPYGTDDQSLYGNKISSVGASALPLFIASLVGFFLFLFLLSLAFRRFKSTIPLAGSCSAAISAACHPPEDVCTATAAHGELFWGETTGLPPDWVDDQSDGCDLPKGHCSFTPLDARLPSLDKLYA</sequence>
<feature type="transmembrane region" description="Helical" evidence="2">
    <location>
        <begin position="137"/>
        <end position="157"/>
    </location>
</feature>
<keyword evidence="2" id="KW-1133">Transmembrane helix</keyword>
<name>A0A5N6V714_ASPTM</name>
<keyword evidence="5" id="KW-1185">Reference proteome</keyword>
<reference evidence="4 5" key="1">
    <citation type="submission" date="2019-04" db="EMBL/GenBank/DDBJ databases">
        <title>Friends and foes A comparative genomics study of 23 Aspergillus species from section Flavi.</title>
        <authorList>
            <consortium name="DOE Joint Genome Institute"/>
            <person name="Kjaerbolling I."/>
            <person name="Vesth T."/>
            <person name="Frisvad J.C."/>
            <person name="Nybo J.L."/>
            <person name="Theobald S."/>
            <person name="Kildgaard S."/>
            <person name="Isbrandt T."/>
            <person name="Kuo A."/>
            <person name="Sato A."/>
            <person name="Lyhne E.K."/>
            <person name="Kogle M.E."/>
            <person name="Wiebenga A."/>
            <person name="Kun R.S."/>
            <person name="Lubbers R.J."/>
            <person name="Makela M.R."/>
            <person name="Barry K."/>
            <person name="Chovatia M."/>
            <person name="Clum A."/>
            <person name="Daum C."/>
            <person name="Haridas S."/>
            <person name="He G."/>
            <person name="LaButti K."/>
            <person name="Lipzen A."/>
            <person name="Mondo S."/>
            <person name="Riley R."/>
            <person name="Salamov A."/>
            <person name="Simmons B.A."/>
            <person name="Magnuson J.K."/>
            <person name="Henrissat B."/>
            <person name="Mortensen U.H."/>
            <person name="Larsen T.O."/>
            <person name="Devries R.P."/>
            <person name="Grigoriev I.V."/>
            <person name="Machida M."/>
            <person name="Baker S.E."/>
            <person name="Andersen M.R."/>
        </authorList>
    </citation>
    <scope>NUCLEOTIDE SEQUENCE [LARGE SCALE GENOMIC DNA]</scope>
    <source>
        <strain evidence="4 5">CBS 117626</strain>
    </source>
</reference>
<dbReference type="PANTHER" id="PTHR35395">
    <property type="entry name" value="DUF6536 DOMAIN-CONTAINING PROTEIN"/>
    <property type="match status" value="1"/>
</dbReference>
<evidence type="ECO:0000256" key="2">
    <source>
        <dbReference type="SAM" id="Phobius"/>
    </source>
</evidence>
<evidence type="ECO:0000313" key="5">
    <source>
        <dbReference type="Proteomes" id="UP000326950"/>
    </source>
</evidence>
<feature type="transmembrane region" description="Helical" evidence="2">
    <location>
        <begin position="196"/>
        <end position="213"/>
    </location>
</feature>
<dbReference type="AlphaFoldDB" id="A0A5N6V714"/>
<feature type="compositionally biased region" description="Low complexity" evidence="1">
    <location>
        <begin position="56"/>
        <end position="72"/>
    </location>
</feature>
<gene>
    <name evidence="4" type="ORF">BDV40DRAFT_314564</name>
</gene>
<feature type="transmembrane region" description="Helical" evidence="2">
    <location>
        <begin position="471"/>
        <end position="493"/>
    </location>
</feature>
<accession>A0A5N6V714</accession>
<feature type="transmembrane region" description="Helical" evidence="2">
    <location>
        <begin position="387"/>
        <end position="406"/>
    </location>
</feature>
<dbReference type="InterPro" id="IPR046623">
    <property type="entry name" value="DUF6536"/>
</dbReference>
<dbReference type="EMBL" id="ML738593">
    <property type="protein sequence ID" value="KAE8166593.1"/>
    <property type="molecule type" value="Genomic_DNA"/>
</dbReference>
<feature type="region of interest" description="Disordered" evidence="1">
    <location>
        <begin position="24"/>
        <end position="73"/>
    </location>
</feature>
<feature type="transmembrane region" description="Helical" evidence="2">
    <location>
        <begin position="593"/>
        <end position="616"/>
    </location>
</feature>
<evidence type="ECO:0000313" key="4">
    <source>
        <dbReference type="EMBL" id="KAE8166593.1"/>
    </source>
</evidence>
<protein>
    <recommendedName>
        <fullName evidence="3">DUF6536 domain-containing protein</fullName>
    </recommendedName>
</protein>
<keyword evidence="2" id="KW-0472">Membrane</keyword>
<keyword evidence="2" id="KW-0812">Transmembrane</keyword>
<proteinExistence type="predicted"/>
<evidence type="ECO:0000259" key="3">
    <source>
        <dbReference type="Pfam" id="PF20163"/>
    </source>
</evidence>
<feature type="transmembrane region" description="Helical" evidence="2">
    <location>
        <begin position="83"/>
        <end position="108"/>
    </location>
</feature>
<feature type="transmembrane region" description="Helical" evidence="2">
    <location>
        <begin position="636"/>
        <end position="661"/>
    </location>
</feature>
<dbReference type="OrthoDB" id="5429634at2759"/>
<evidence type="ECO:0000256" key="1">
    <source>
        <dbReference type="SAM" id="MobiDB-lite"/>
    </source>
</evidence>